<reference evidence="2 3" key="1">
    <citation type="submission" date="2024-02" db="EMBL/GenBank/DDBJ databases">
        <title>De novo assembly and annotation of 12 fungi associated with fruit tree decline syndrome in Ontario, Canada.</title>
        <authorList>
            <person name="Sulman M."/>
            <person name="Ellouze W."/>
            <person name="Ilyukhin E."/>
        </authorList>
    </citation>
    <scope>NUCLEOTIDE SEQUENCE [LARGE SCALE GENOMIC DNA]</scope>
    <source>
        <strain evidence="2 3">M42-189</strain>
    </source>
</reference>
<feature type="region of interest" description="Disordered" evidence="1">
    <location>
        <begin position="1"/>
        <end position="29"/>
    </location>
</feature>
<comment type="caution">
    <text evidence="2">The sequence shown here is derived from an EMBL/GenBank/DDBJ whole genome shotgun (WGS) entry which is preliminary data.</text>
</comment>
<evidence type="ECO:0000313" key="3">
    <source>
        <dbReference type="Proteomes" id="UP001521785"/>
    </source>
</evidence>
<name>A0ABR3RAB7_9PLEO</name>
<sequence length="310" mass="34560">MSKRKAASLPETPQGRPPTMATEGAADNDFITATSNQESTSSGSLHNSSPGFEVPDFTTPINVNMLLSDSEYMDMMRPLEQHSFDFAASTSETPWDDTLELEGFGLNTGDPACLAEESSLAKTEESCTCLARAVGTHEAIEVASWGQRKLSSDADNMLQHQKKLLLECEGLLECENCSTLPAYVMLLISMCSRLLETLEDMCRDDLTVGSKEAVRVTKAGQFLEDRKNKDGRESSKWDKSRRRYIVNIWSRQLDDDDERLVLQSLLTARFSRLDRLLGTLDQVVSQHSWPAHKALLREMQHRLARAGPLA</sequence>
<gene>
    <name evidence="2" type="ORF">SLS60_006302</name>
</gene>
<feature type="compositionally biased region" description="Polar residues" evidence="1">
    <location>
        <begin position="35"/>
        <end position="50"/>
    </location>
</feature>
<feature type="region of interest" description="Disordered" evidence="1">
    <location>
        <begin position="35"/>
        <end position="54"/>
    </location>
</feature>
<proteinExistence type="predicted"/>
<accession>A0ABR3RAB7</accession>
<evidence type="ECO:0000313" key="2">
    <source>
        <dbReference type="EMBL" id="KAL1601390.1"/>
    </source>
</evidence>
<evidence type="ECO:0000256" key="1">
    <source>
        <dbReference type="SAM" id="MobiDB-lite"/>
    </source>
</evidence>
<dbReference type="Proteomes" id="UP001521785">
    <property type="component" value="Unassembled WGS sequence"/>
</dbReference>
<organism evidence="2 3">
    <name type="scientific">Paraconiothyrium brasiliense</name>
    <dbReference type="NCBI Taxonomy" id="300254"/>
    <lineage>
        <taxon>Eukaryota</taxon>
        <taxon>Fungi</taxon>
        <taxon>Dikarya</taxon>
        <taxon>Ascomycota</taxon>
        <taxon>Pezizomycotina</taxon>
        <taxon>Dothideomycetes</taxon>
        <taxon>Pleosporomycetidae</taxon>
        <taxon>Pleosporales</taxon>
        <taxon>Massarineae</taxon>
        <taxon>Didymosphaeriaceae</taxon>
        <taxon>Paraconiothyrium</taxon>
    </lineage>
</organism>
<keyword evidence="3" id="KW-1185">Reference proteome</keyword>
<dbReference type="EMBL" id="JAKJXO020000008">
    <property type="protein sequence ID" value="KAL1601390.1"/>
    <property type="molecule type" value="Genomic_DNA"/>
</dbReference>
<protein>
    <submittedName>
        <fullName evidence="2">Uncharacterized protein</fullName>
    </submittedName>
</protein>